<name>A0A919M017_9ACTN</name>
<evidence type="ECO:0000259" key="1">
    <source>
        <dbReference type="Pfam" id="PF11575"/>
    </source>
</evidence>
<feature type="domain" description="Ferric siderophore reductase C-terminal" evidence="1">
    <location>
        <begin position="224"/>
        <end position="244"/>
    </location>
</feature>
<dbReference type="EMBL" id="BOMH01000018">
    <property type="protein sequence ID" value="GID64670.1"/>
    <property type="molecule type" value="Genomic_DNA"/>
</dbReference>
<keyword evidence="3" id="KW-1185">Reference proteome</keyword>
<organism evidence="2 3">
    <name type="scientific">Actinoplanes cyaneus</name>
    <dbReference type="NCBI Taxonomy" id="52696"/>
    <lineage>
        <taxon>Bacteria</taxon>
        <taxon>Bacillati</taxon>
        <taxon>Actinomycetota</taxon>
        <taxon>Actinomycetes</taxon>
        <taxon>Micromonosporales</taxon>
        <taxon>Micromonosporaceae</taxon>
        <taxon>Actinoplanes</taxon>
    </lineage>
</organism>
<comment type="caution">
    <text evidence="2">The sequence shown here is derived from an EMBL/GenBank/DDBJ whole genome shotgun (WGS) entry which is preliminary data.</text>
</comment>
<protein>
    <recommendedName>
        <fullName evidence="1">Ferric siderophore reductase C-terminal domain-containing protein</fullName>
    </recommendedName>
</protein>
<dbReference type="GO" id="GO:0051537">
    <property type="term" value="F:2 iron, 2 sulfur cluster binding"/>
    <property type="evidence" value="ECO:0007669"/>
    <property type="project" value="InterPro"/>
</dbReference>
<reference evidence="2" key="1">
    <citation type="submission" date="2021-01" db="EMBL/GenBank/DDBJ databases">
        <title>Whole genome shotgun sequence of Actinoplanes cyaneus NBRC 14990.</title>
        <authorList>
            <person name="Komaki H."/>
            <person name="Tamura T."/>
        </authorList>
    </citation>
    <scope>NUCLEOTIDE SEQUENCE</scope>
    <source>
        <strain evidence="2">NBRC 14990</strain>
    </source>
</reference>
<evidence type="ECO:0000313" key="2">
    <source>
        <dbReference type="EMBL" id="GID64670.1"/>
    </source>
</evidence>
<dbReference type="Proteomes" id="UP000619479">
    <property type="component" value="Unassembled WGS sequence"/>
</dbReference>
<gene>
    <name evidence="2" type="ORF">Acy02nite_25510</name>
</gene>
<proteinExistence type="predicted"/>
<dbReference type="AlphaFoldDB" id="A0A919M017"/>
<dbReference type="Pfam" id="PF11575">
    <property type="entry name" value="FhuF_C"/>
    <property type="match status" value="1"/>
</dbReference>
<dbReference type="InterPro" id="IPR024726">
    <property type="entry name" value="FhuF_C"/>
</dbReference>
<accession>A0A919M017</accession>
<sequence length="266" mass="28686">MDGVESVDALRVASRLGPYFAWQPWDGEPGWRPLRDLLDEDVVAERVEVARATLVQMSGRDREAIGERAVASITFLGIASRLISPLLGAAAAGDALPIPDVDRLWWQPVPGGPMPIAYRDLAAMPCAGEPARAIAGELTASGTIGLVQPLLEAFRSRFALSPQVLWGNLASALGGAAGMIADQQPAHAARAASIVEEALRRPPLRFTADLVQPDLGCDRWFLVRRNCCLYYRIPGGGTCGDCVLTPVDDRQRHWRAVLARMSSNPT</sequence>
<evidence type="ECO:0000313" key="3">
    <source>
        <dbReference type="Proteomes" id="UP000619479"/>
    </source>
</evidence>